<dbReference type="Pfam" id="PF02527">
    <property type="entry name" value="GidB"/>
    <property type="match status" value="1"/>
</dbReference>
<accession>A0A9D1QE90</accession>
<evidence type="ECO:0000256" key="5">
    <source>
        <dbReference type="ARBA" id="ARBA00022691"/>
    </source>
</evidence>
<dbReference type="SUPFAM" id="SSF53335">
    <property type="entry name" value="S-adenosyl-L-methionine-dependent methyltransferases"/>
    <property type="match status" value="1"/>
</dbReference>
<evidence type="ECO:0000256" key="4">
    <source>
        <dbReference type="ARBA" id="ARBA00022679"/>
    </source>
</evidence>
<dbReference type="AlphaFoldDB" id="A0A9D1QE90"/>
<evidence type="ECO:0000256" key="6">
    <source>
        <dbReference type="HAMAP-Rule" id="MF_00074"/>
    </source>
</evidence>
<comment type="similarity">
    <text evidence="6">Belongs to the methyltransferase superfamily. RNA methyltransferase RsmG family.</text>
</comment>
<comment type="caution">
    <text evidence="6">Lacks conserved residue(s) required for the propagation of feature annotation.</text>
</comment>
<dbReference type="Proteomes" id="UP000823926">
    <property type="component" value="Unassembled WGS sequence"/>
</dbReference>
<gene>
    <name evidence="6 7" type="primary">rsmG</name>
    <name evidence="7" type="ORF">H9888_02865</name>
</gene>
<evidence type="ECO:0000313" key="8">
    <source>
        <dbReference type="Proteomes" id="UP000823926"/>
    </source>
</evidence>
<dbReference type="InterPro" id="IPR029063">
    <property type="entry name" value="SAM-dependent_MTases_sf"/>
</dbReference>
<proteinExistence type="inferred from homology"/>
<dbReference type="GO" id="GO:0005829">
    <property type="term" value="C:cytosol"/>
    <property type="evidence" value="ECO:0007669"/>
    <property type="project" value="TreeGrafter"/>
</dbReference>
<dbReference type="PIRSF" id="PIRSF003078">
    <property type="entry name" value="GidB"/>
    <property type="match status" value="1"/>
</dbReference>
<dbReference type="HAMAP" id="MF_00074">
    <property type="entry name" value="16SrRNA_methyltr_G"/>
    <property type="match status" value="1"/>
</dbReference>
<evidence type="ECO:0000256" key="1">
    <source>
        <dbReference type="ARBA" id="ARBA00022490"/>
    </source>
</evidence>
<name>A0A9D1QE90_9BACT</name>
<evidence type="ECO:0000313" key="7">
    <source>
        <dbReference type="EMBL" id="HIW10421.1"/>
    </source>
</evidence>
<feature type="binding site" evidence="6">
    <location>
        <position position="76"/>
    </location>
    <ligand>
        <name>S-adenosyl-L-methionine</name>
        <dbReference type="ChEBI" id="CHEBI:59789"/>
    </ligand>
</feature>
<keyword evidence="1 6" id="KW-0963">Cytoplasm</keyword>
<feature type="binding site" evidence="6">
    <location>
        <position position="138"/>
    </location>
    <ligand>
        <name>S-adenosyl-L-methionine</name>
        <dbReference type="ChEBI" id="CHEBI:59789"/>
    </ligand>
</feature>
<organism evidence="7 8">
    <name type="scientific">Candidatus Rikenella faecigallinarum</name>
    <dbReference type="NCBI Taxonomy" id="2838745"/>
    <lineage>
        <taxon>Bacteria</taxon>
        <taxon>Pseudomonadati</taxon>
        <taxon>Bacteroidota</taxon>
        <taxon>Bacteroidia</taxon>
        <taxon>Bacteroidales</taxon>
        <taxon>Rikenellaceae</taxon>
        <taxon>Rikenella</taxon>
    </lineage>
</organism>
<dbReference type="EC" id="2.1.1.-" evidence="6"/>
<comment type="function">
    <text evidence="6">Specifically methylates the N7 position of a guanine in 16S rRNA.</text>
</comment>
<dbReference type="CDD" id="cd02440">
    <property type="entry name" value="AdoMet_MTases"/>
    <property type="match status" value="1"/>
</dbReference>
<feature type="binding site" evidence="6">
    <location>
        <position position="71"/>
    </location>
    <ligand>
        <name>S-adenosyl-L-methionine</name>
        <dbReference type="ChEBI" id="CHEBI:59789"/>
    </ligand>
</feature>
<dbReference type="InterPro" id="IPR003682">
    <property type="entry name" value="rRNA_ssu_MeTfrase_G"/>
</dbReference>
<keyword evidence="3 6" id="KW-0489">Methyltransferase</keyword>
<dbReference type="PANTHER" id="PTHR31760:SF0">
    <property type="entry name" value="S-ADENOSYL-L-METHIONINE-DEPENDENT METHYLTRANSFERASES SUPERFAMILY PROTEIN"/>
    <property type="match status" value="1"/>
</dbReference>
<dbReference type="PANTHER" id="PTHR31760">
    <property type="entry name" value="S-ADENOSYL-L-METHIONINE-DEPENDENT METHYLTRANSFERASES SUPERFAMILY PROTEIN"/>
    <property type="match status" value="1"/>
</dbReference>
<comment type="caution">
    <text evidence="7">The sequence shown here is derived from an EMBL/GenBank/DDBJ whole genome shotgun (WGS) entry which is preliminary data.</text>
</comment>
<evidence type="ECO:0000256" key="3">
    <source>
        <dbReference type="ARBA" id="ARBA00022603"/>
    </source>
</evidence>
<dbReference type="EMBL" id="DXHL01000016">
    <property type="protein sequence ID" value="HIW10421.1"/>
    <property type="molecule type" value="Genomic_DNA"/>
</dbReference>
<dbReference type="GO" id="GO:0070043">
    <property type="term" value="F:rRNA (guanine-N7-)-methyltransferase activity"/>
    <property type="evidence" value="ECO:0007669"/>
    <property type="project" value="UniProtKB-UniRule"/>
</dbReference>
<sequence>MELINKYFPNLTPRQREQFAAMPELYREWNAKINVISRKDIDRVEEHHILHSLAIAQTGLIVSGETVLDVGCGGGFPGIPLAVYYPEVQFTLVDSIGKKIRVVQEVAEALGLTNVRAEHCRVEALDGGKSRFDWVVSRAVTDLKTFVGWTWGRTTYGIIYLKGGDLEAEIEQAGRHTEQLPVSTWFDEEFFATKKVLVLPK</sequence>
<protein>
    <recommendedName>
        <fullName evidence="6">Ribosomal RNA small subunit methyltransferase G</fullName>
        <ecNumber evidence="6">2.1.1.-</ecNumber>
    </recommendedName>
    <alternativeName>
        <fullName evidence="6">16S rRNA 7-methylguanosine methyltransferase</fullName>
        <shortName evidence="6">16S rRNA m7G methyltransferase</shortName>
    </alternativeName>
</protein>
<comment type="subcellular location">
    <subcellularLocation>
        <location evidence="6">Cytoplasm</location>
    </subcellularLocation>
</comment>
<keyword evidence="2 6" id="KW-0698">rRNA processing</keyword>
<reference evidence="7" key="1">
    <citation type="journal article" date="2021" name="PeerJ">
        <title>Extensive microbial diversity within the chicken gut microbiome revealed by metagenomics and culture.</title>
        <authorList>
            <person name="Gilroy R."/>
            <person name="Ravi A."/>
            <person name="Getino M."/>
            <person name="Pursley I."/>
            <person name="Horton D.L."/>
            <person name="Alikhan N.F."/>
            <person name="Baker D."/>
            <person name="Gharbi K."/>
            <person name="Hall N."/>
            <person name="Watson M."/>
            <person name="Adriaenssens E.M."/>
            <person name="Foster-Nyarko E."/>
            <person name="Jarju S."/>
            <person name="Secka A."/>
            <person name="Antonio M."/>
            <person name="Oren A."/>
            <person name="Chaudhuri R.R."/>
            <person name="La Ragione R."/>
            <person name="Hildebrand F."/>
            <person name="Pallen M.J."/>
        </authorList>
    </citation>
    <scope>NUCLEOTIDE SEQUENCE</scope>
    <source>
        <strain evidence="7">ChiBcec15-1070</strain>
    </source>
</reference>
<evidence type="ECO:0000256" key="2">
    <source>
        <dbReference type="ARBA" id="ARBA00022552"/>
    </source>
</evidence>
<dbReference type="Gene3D" id="3.40.50.150">
    <property type="entry name" value="Vaccinia Virus protein VP39"/>
    <property type="match status" value="1"/>
</dbReference>
<dbReference type="NCBIfam" id="TIGR00138">
    <property type="entry name" value="rsmG_gidB"/>
    <property type="match status" value="1"/>
</dbReference>
<keyword evidence="5 6" id="KW-0949">S-adenosyl-L-methionine</keyword>
<feature type="binding site" evidence="6">
    <location>
        <begin position="122"/>
        <end position="123"/>
    </location>
    <ligand>
        <name>S-adenosyl-L-methionine</name>
        <dbReference type="ChEBI" id="CHEBI:59789"/>
    </ligand>
</feature>
<reference evidence="7" key="2">
    <citation type="submission" date="2021-04" db="EMBL/GenBank/DDBJ databases">
        <authorList>
            <person name="Gilroy R."/>
        </authorList>
    </citation>
    <scope>NUCLEOTIDE SEQUENCE</scope>
    <source>
        <strain evidence="7">ChiBcec15-1070</strain>
    </source>
</reference>
<keyword evidence="4 6" id="KW-0808">Transferase</keyword>